<proteinExistence type="predicted"/>
<dbReference type="PANTHER" id="PTHR37614:SF2">
    <property type="entry name" value="OS02G0121400 PROTEIN"/>
    <property type="match status" value="1"/>
</dbReference>
<comment type="caution">
    <text evidence="2">The sequence shown here is derived from an EMBL/GenBank/DDBJ whole genome shotgun (WGS) entry which is preliminary data.</text>
</comment>
<keyword evidence="3" id="KW-1185">Reference proteome</keyword>
<reference evidence="2 3" key="1">
    <citation type="journal article" date="2020" name="Nat. Food">
        <title>A phased Vanilla planifolia genome enables genetic improvement of flavour and production.</title>
        <authorList>
            <person name="Hasing T."/>
            <person name="Tang H."/>
            <person name="Brym M."/>
            <person name="Khazi F."/>
            <person name="Huang T."/>
            <person name="Chambers A.H."/>
        </authorList>
    </citation>
    <scope>NUCLEOTIDE SEQUENCE [LARGE SCALE GENOMIC DNA]</scope>
    <source>
        <tissue evidence="2">Leaf</tissue>
    </source>
</reference>
<dbReference type="PANTHER" id="PTHR37614">
    <property type="entry name" value="OS02G0121400 PROTEIN"/>
    <property type="match status" value="1"/>
</dbReference>
<sequence>MTSLSATAMPLPFVYDLEGHNSNATPSSSSENISGDHTAEEREVADIIIYLLHHQGSDLRLRLGFPMWSKKRKRSVRNPSSDLDNTPPSSHSSSSAGKEMQSGVLCWPSDASKEFLLPDLNVSAEELLTAADAEIRRREQQVYETAWRKAAAADARRRRRQLLRLKGSVAADASLCPRVRG</sequence>
<accession>A0A835RT10</accession>
<feature type="compositionally biased region" description="Polar residues" evidence="1">
    <location>
        <begin position="77"/>
        <end position="88"/>
    </location>
</feature>
<organism evidence="2 3">
    <name type="scientific">Vanilla planifolia</name>
    <name type="common">Vanilla</name>
    <dbReference type="NCBI Taxonomy" id="51239"/>
    <lineage>
        <taxon>Eukaryota</taxon>
        <taxon>Viridiplantae</taxon>
        <taxon>Streptophyta</taxon>
        <taxon>Embryophyta</taxon>
        <taxon>Tracheophyta</taxon>
        <taxon>Spermatophyta</taxon>
        <taxon>Magnoliopsida</taxon>
        <taxon>Liliopsida</taxon>
        <taxon>Asparagales</taxon>
        <taxon>Orchidaceae</taxon>
        <taxon>Vanilloideae</taxon>
        <taxon>Vanilleae</taxon>
        <taxon>Vanilla</taxon>
    </lineage>
</organism>
<gene>
    <name evidence="2" type="ORF">HPP92_002696</name>
</gene>
<dbReference type="AlphaFoldDB" id="A0A835RT10"/>
<evidence type="ECO:0000313" key="2">
    <source>
        <dbReference type="EMBL" id="KAG0498005.1"/>
    </source>
</evidence>
<name>A0A835RT10_VANPL</name>
<evidence type="ECO:0000313" key="3">
    <source>
        <dbReference type="Proteomes" id="UP000636800"/>
    </source>
</evidence>
<dbReference type="OrthoDB" id="408373at2759"/>
<protein>
    <submittedName>
        <fullName evidence="2">Uncharacterized protein</fullName>
    </submittedName>
</protein>
<dbReference type="EMBL" id="JADCNL010000001">
    <property type="protein sequence ID" value="KAG0498005.1"/>
    <property type="molecule type" value="Genomic_DNA"/>
</dbReference>
<dbReference type="Proteomes" id="UP000636800">
    <property type="component" value="Chromosome 1"/>
</dbReference>
<evidence type="ECO:0000256" key="1">
    <source>
        <dbReference type="SAM" id="MobiDB-lite"/>
    </source>
</evidence>
<feature type="region of interest" description="Disordered" evidence="1">
    <location>
        <begin position="74"/>
        <end position="101"/>
    </location>
</feature>